<feature type="region of interest" description="Disordered" evidence="12">
    <location>
        <begin position="1"/>
        <end position="30"/>
    </location>
</feature>
<evidence type="ECO:0000256" key="1">
    <source>
        <dbReference type="ARBA" id="ARBA00004651"/>
    </source>
</evidence>
<dbReference type="PRINTS" id="PR01806">
    <property type="entry name" value="VIRFACTRMVIN"/>
</dbReference>
<evidence type="ECO:0000256" key="3">
    <source>
        <dbReference type="ARBA" id="ARBA00022692"/>
    </source>
</evidence>
<protein>
    <recommendedName>
        <fullName evidence="10">Probable lipid II flippase MurJ</fullName>
    </recommendedName>
</protein>
<dbReference type="GO" id="GO:0009252">
    <property type="term" value="P:peptidoglycan biosynthetic process"/>
    <property type="evidence" value="ECO:0007669"/>
    <property type="project" value="UniProtKB-UniRule"/>
</dbReference>
<comment type="subcellular location">
    <subcellularLocation>
        <location evidence="1 10">Cell membrane</location>
        <topology evidence="1 10">Multi-pass membrane protein</topology>
    </subcellularLocation>
</comment>
<dbReference type="EMBL" id="GG693891">
    <property type="protein sequence ID" value="EES51409.1"/>
    <property type="molecule type" value="Genomic_DNA"/>
</dbReference>
<keyword evidence="14" id="KW-1185">Reference proteome</keyword>
<keyword evidence="6 10" id="KW-1133">Transmembrane helix</keyword>
<feature type="transmembrane region" description="Helical" evidence="10">
    <location>
        <begin position="515"/>
        <end position="536"/>
    </location>
</feature>
<feature type="transmembrane region" description="Helical" evidence="10">
    <location>
        <begin position="117"/>
        <end position="140"/>
    </location>
</feature>
<feature type="transmembrane region" description="Helical" evidence="10">
    <location>
        <begin position="351"/>
        <end position="369"/>
    </location>
</feature>
<sequence>MPPSSSDRPASPMPENLSLVTPSAPREDSRQDTLATIGRDGARVSVAILLSRITGFARDMLIAQRFGTGSMADLFYVAYRIPNMLRELFAEGALSSAFIPTLTQTLTREGKEEAERLYAGVFLLLSAVLIPVVLLGMVLAPQILALLAPGWTIDPHREAIGVLMTRIMFPFLYFISLSALLMGVLNAQKRFFLPAVSPVAFSLLLILATLIPGRLFSFPPILLLAVGVLLGGVAQWGLVLTFAPTRGIRLRPHLNLALAWGNDRVRSVFRKVLPAIGGLWVTQGNLLVATLMGSYLTTGTIAALYYAMRLVQFPLGLIGAAVATVILPLLSMHAKEGEGPQEKLVETLAHGYRASLYLMLPASAGLVALREPLIDLLFRHGQFDEKSASLTATALLGYAVGLWSFSGVRIIVRAFYALGDMKSPVRAALAGLMTNIAISLLFAKAEGIVALALGISAGSIVNQIWLLALLKKKIGRFPGDVFGGAPLFLVHSLLMFVAVRLLWDEISPGVAPHETFLLAATVAGLIGAGGAVYLSLTWLTGVAESRLLVGRVLRGLQRKNR</sequence>
<reference evidence="13 14" key="1">
    <citation type="journal article" date="2009" name="Appl. Environ. Microbiol.">
        <title>Community genomic and proteomic analyses of chemoautotrophic iron-oxidizing "Leptospirillum rubarum" (Group II) and "Leptospirillum ferrodiazotrophum" (Group III) bacteria in acid mine drainage biofilms.</title>
        <authorList>
            <person name="Goltsman D.S."/>
            <person name="Denef V.J."/>
            <person name="Singer S.W."/>
            <person name="VerBerkmoes N.C."/>
            <person name="Lefsrud M."/>
            <person name="Mueller R.S."/>
            <person name="Dick G.J."/>
            <person name="Sun C.L."/>
            <person name="Wheeler K.E."/>
            <person name="Zemla A."/>
            <person name="Baker B.J."/>
            <person name="Hauser L."/>
            <person name="Land M."/>
            <person name="Shah M.B."/>
            <person name="Thelen M.P."/>
            <person name="Hettich R.L."/>
            <person name="Banfield J.F."/>
        </authorList>
    </citation>
    <scope>NUCLEOTIDE SEQUENCE [LARGE SCALE GENOMIC DNA]</scope>
</reference>
<gene>
    <name evidence="10" type="primary">murJ</name>
    <name evidence="13" type="ORF">UBAL3_96270003</name>
</gene>
<keyword evidence="4 10" id="KW-0133">Cell shape</keyword>
<feature type="transmembrane region" description="Helical" evidence="10">
    <location>
        <begin position="191"/>
        <end position="215"/>
    </location>
</feature>
<proteinExistence type="inferred from homology"/>
<dbReference type="PANTHER" id="PTHR47019">
    <property type="entry name" value="LIPID II FLIPPASE MURJ"/>
    <property type="match status" value="1"/>
</dbReference>
<evidence type="ECO:0000256" key="6">
    <source>
        <dbReference type="ARBA" id="ARBA00022989"/>
    </source>
</evidence>
<dbReference type="Pfam" id="PF03023">
    <property type="entry name" value="MurJ"/>
    <property type="match status" value="1"/>
</dbReference>
<evidence type="ECO:0000256" key="8">
    <source>
        <dbReference type="ARBA" id="ARBA00060041"/>
    </source>
</evidence>
<comment type="similarity">
    <text evidence="9 10 11">Belongs to the MurJ/MviN family.</text>
</comment>
<evidence type="ECO:0000313" key="14">
    <source>
        <dbReference type="Proteomes" id="UP000009374"/>
    </source>
</evidence>
<comment type="caution">
    <text evidence="10">Lacks conserved residue(s) required for the propagation of feature annotation.</text>
</comment>
<dbReference type="GO" id="GO:0005886">
    <property type="term" value="C:plasma membrane"/>
    <property type="evidence" value="ECO:0007669"/>
    <property type="project" value="UniProtKB-SubCell"/>
</dbReference>
<name>C6I150_9BACT</name>
<dbReference type="CDD" id="cd13123">
    <property type="entry name" value="MATE_MurJ_like"/>
    <property type="match status" value="1"/>
</dbReference>
<evidence type="ECO:0000256" key="9">
    <source>
        <dbReference type="ARBA" id="ARBA00061532"/>
    </source>
</evidence>
<feature type="transmembrane region" description="Helical" evidence="10">
    <location>
        <begin position="313"/>
        <end position="330"/>
    </location>
</feature>
<evidence type="ECO:0000256" key="12">
    <source>
        <dbReference type="SAM" id="MobiDB-lite"/>
    </source>
</evidence>
<dbReference type="InterPro" id="IPR051050">
    <property type="entry name" value="Lipid_II_flippase_MurJ/MviN"/>
</dbReference>
<feature type="transmembrane region" description="Helical" evidence="10">
    <location>
        <begin position="424"/>
        <end position="442"/>
    </location>
</feature>
<keyword evidence="7 10" id="KW-0472">Membrane</keyword>
<feature type="transmembrane region" description="Helical" evidence="10">
    <location>
        <begin position="448"/>
        <end position="469"/>
    </location>
</feature>
<accession>C6I150</accession>
<dbReference type="Proteomes" id="UP000009374">
    <property type="component" value="Unassembled WGS sequence"/>
</dbReference>
<evidence type="ECO:0000256" key="11">
    <source>
        <dbReference type="PIRNR" id="PIRNR002869"/>
    </source>
</evidence>
<dbReference type="HAMAP" id="MF_02078">
    <property type="entry name" value="MurJ_MviN"/>
    <property type="match status" value="1"/>
</dbReference>
<dbReference type="GO" id="GO:0071555">
    <property type="term" value="P:cell wall organization"/>
    <property type="evidence" value="ECO:0007669"/>
    <property type="project" value="UniProtKB-UniRule"/>
</dbReference>
<organism evidence="13 14">
    <name type="scientific">Leptospirillum ferrodiazotrophum</name>
    <dbReference type="NCBI Taxonomy" id="412449"/>
    <lineage>
        <taxon>Bacteria</taxon>
        <taxon>Pseudomonadati</taxon>
        <taxon>Nitrospirota</taxon>
        <taxon>Nitrospiria</taxon>
        <taxon>Nitrospirales</taxon>
        <taxon>Nitrospiraceae</taxon>
        <taxon>Leptospirillum</taxon>
    </lineage>
</organism>
<dbReference type="UniPathway" id="UPA00219"/>
<keyword evidence="5 10" id="KW-0573">Peptidoglycan synthesis</keyword>
<keyword evidence="2 10" id="KW-1003">Cell membrane</keyword>
<dbReference type="PANTHER" id="PTHR47019:SF1">
    <property type="entry name" value="LIPID II FLIPPASE MURJ"/>
    <property type="match status" value="1"/>
</dbReference>
<dbReference type="PIRSF" id="PIRSF002869">
    <property type="entry name" value="MviN"/>
    <property type="match status" value="1"/>
</dbReference>
<dbReference type="NCBIfam" id="TIGR01695">
    <property type="entry name" value="murJ_mviN"/>
    <property type="match status" value="1"/>
</dbReference>
<comment type="function">
    <text evidence="8 10 11">Involved in peptidoglycan biosynthesis. Transports lipid-linked peptidoglycan precursors from the inner to the outer leaflet of the cytoplasmic membrane.</text>
</comment>
<evidence type="ECO:0000256" key="2">
    <source>
        <dbReference type="ARBA" id="ARBA00022475"/>
    </source>
</evidence>
<dbReference type="GO" id="GO:0008360">
    <property type="term" value="P:regulation of cell shape"/>
    <property type="evidence" value="ECO:0007669"/>
    <property type="project" value="UniProtKB-UniRule"/>
</dbReference>
<keyword evidence="10 11" id="KW-0813">Transport</keyword>
<comment type="pathway">
    <text evidence="10">Cell wall biogenesis; peptidoglycan biosynthesis.</text>
</comment>
<feature type="transmembrane region" description="Helical" evidence="10">
    <location>
        <begin position="221"/>
        <end position="243"/>
    </location>
</feature>
<dbReference type="GO" id="GO:0015648">
    <property type="term" value="F:lipid-linked peptidoglycan transporter activity"/>
    <property type="evidence" value="ECO:0007669"/>
    <property type="project" value="UniProtKB-UniRule"/>
</dbReference>
<dbReference type="InterPro" id="IPR004268">
    <property type="entry name" value="MurJ"/>
</dbReference>
<keyword evidence="3 10" id="KW-0812">Transmembrane</keyword>
<evidence type="ECO:0000256" key="5">
    <source>
        <dbReference type="ARBA" id="ARBA00022984"/>
    </source>
</evidence>
<feature type="transmembrane region" description="Helical" evidence="10">
    <location>
        <begin position="481"/>
        <end position="503"/>
    </location>
</feature>
<feature type="transmembrane region" description="Helical" evidence="10">
    <location>
        <begin position="389"/>
        <end position="412"/>
    </location>
</feature>
<keyword evidence="10 11" id="KW-0961">Cell wall biogenesis/degradation</keyword>
<evidence type="ECO:0000256" key="7">
    <source>
        <dbReference type="ARBA" id="ARBA00023136"/>
    </source>
</evidence>
<evidence type="ECO:0000313" key="13">
    <source>
        <dbReference type="EMBL" id="EES51409.1"/>
    </source>
</evidence>
<dbReference type="GO" id="GO:0034204">
    <property type="term" value="P:lipid translocation"/>
    <property type="evidence" value="ECO:0007669"/>
    <property type="project" value="TreeGrafter"/>
</dbReference>
<dbReference type="AlphaFoldDB" id="C6I150"/>
<evidence type="ECO:0000256" key="10">
    <source>
        <dbReference type="HAMAP-Rule" id="MF_02078"/>
    </source>
</evidence>
<feature type="transmembrane region" description="Helical" evidence="10">
    <location>
        <begin position="160"/>
        <end position="184"/>
    </location>
</feature>
<evidence type="ECO:0000256" key="4">
    <source>
        <dbReference type="ARBA" id="ARBA00022960"/>
    </source>
</evidence>